<feature type="transmembrane region" description="Helical" evidence="1">
    <location>
        <begin position="497"/>
        <end position="522"/>
    </location>
</feature>
<evidence type="ECO:0000313" key="3">
    <source>
        <dbReference type="Proteomes" id="UP000002730"/>
    </source>
</evidence>
<dbReference type="EMBL" id="CP002160">
    <property type="protein sequence ID" value="ADL50349.1"/>
    <property type="molecule type" value="Genomic_DNA"/>
</dbReference>
<protein>
    <recommendedName>
        <fullName evidence="4">ABC exporter</fullName>
    </recommendedName>
</protein>
<dbReference type="OrthoDB" id="816862at2"/>
<dbReference type="RefSeq" id="WP_010074872.1">
    <property type="nucleotide sequence ID" value="NC_014393.1"/>
</dbReference>
<feature type="transmembrane region" description="Helical" evidence="1">
    <location>
        <begin position="357"/>
        <end position="377"/>
    </location>
</feature>
<dbReference type="Proteomes" id="UP000002730">
    <property type="component" value="Chromosome"/>
</dbReference>
<proteinExistence type="predicted"/>
<feature type="transmembrane region" description="Helical" evidence="1">
    <location>
        <begin position="467"/>
        <end position="491"/>
    </location>
</feature>
<evidence type="ECO:0000313" key="2">
    <source>
        <dbReference type="EMBL" id="ADL50349.1"/>
    </source>
</evidence>
<dbReference type="KEGG" id="ccb:Clocel_0578"/>
<feature type="transmembrane region" description="Helical" evidence="1">
    <location>
        <begin position="141"/>
        <end position="163"/>
    </location>
</feature>
<feature type="transmembrane region" description="Helical" evidence="1">
    <location>
        <begin position="329"/>
        <end position="351"/>
    </location>
</feature>
<feature type="transmembrane region" description="Helical" evidence="1">
    <location>
        <begin position="238"/>
        <end position="259"/>
    </location>
</feature>
<dbReference type="Pfam" id="PF16962">
    <property type="entry name" value="ABC_export"/>
    <property type="match status" value="1"/>
</dbReference>
<dbReference type="AlphaFoldDB" id="D9SR61"/>
<name>D9SR61_CLOC7</name>
<accession>D9SR61</accession>
<feature type="transmembrane region" description="Helical" evidence="1">
    <location>
        <begin position="427"/>
        <end position="446"/>
    </location>
</feature>
<evidence type="ECO:0000256" key="1">
    <source>
        <dbReference type="SAM" id="Phobius"/>
    </source>
</evidence>
<keyword evidence="1" id="KW-1133">Transmembrane helix</keyword>
<sequence length="527" mass="59972">MKALIYLMKTNIINYFKQLKKKPAKAIGPIAMVVFMITMFLSKNDTSKTLDIDIFISLFLLITISAFIYSLYTGTKSINSKFNMADVNLIFVSPIKPQTVMIYGIIKKMSVELFAYFYIIYQIPNLTKSMDITIGQTVSVIIIFIIMQIVFCNIVKLLVFVLNSKYPLLGRIIRLTIKIVGAVLCVAAVLIFLKGRPITFVKELYSSIGQDSWIKFIPIFGWVREMVYQSLTTINMTFFLYLAMIIFLSVLLVYITYCIEIDFYEDMLSSAEANEVIKKAKNREQVTTESNRNNRLFKAFRKVQLKLDNKYKAEVLFYKHLNEYSKRSFLFFINTYSIILLLVSLTLGIFAKGVEIKLVYMIFCGLLFFGAGLAGKIYYEITNPLIFMIPDSPQKKLFYGTASSLIKLVSDSIILFIPFGILSGVSIIEMFLCCISYVLLGAMFSYSGLVGFRISNYFGFTDQISQGVFFMFFQMFLLVPAAIMVITLGVATEFSGYAIYLAMIAYTSVLTVIFSFGAVGIFDNMEL</sequence>
<keyword evidence="1" id="KW-0812">Transmembrane</keyword>
<evidence type="ECO:0008006" key="4">
    <source>
        <dbReference type="Google" id="ProtNLM"/>
    </source>
</evidence>
<keyword evidence="1" id="KW-0472">Membrane</keyword>
<dbReference type="HOGENOM" id="CLU_525514_0_0_9"/>
<gene>
    <name evidence="2" type="ordered locus">Clocel_0578</name>
</gene>
<dbReference type="InterPro" id="IPR031584">
    <property type="entry name" value="Put_ABC_export"/>
</dbReference>
<organism evidence="2 3">
    <name type="scientific">Clostridium cellulovorans (strain ATCC 35296 / DSM 3052 / OCM 3 / 743B)</name>
    <dbReference type="NCBI Taxonomy" id="573061"/>
    <lineage>
        <taxon>Bacteria</taxon>
        <taxon>Bacillati</taxon>
        <taxon>Bacillota</taxon>
        <taxon>Clostridia</taxon>
        <taxon>Eubacteriales</taxon>
        <taxon>Clostridiaceae</taxon>
        <taxon>Clostridium</taxon>
    </lineage>
</organism>
<feature type="transmembrane region" description="Helical" evidence="1">
    <location>
        <begin position="54"/>
        <end position="72"/>
    </location>
</feature>
<reference evidence="2 3" key="1">
    <citation type="submission" date="2010-08" db="EMBL/GenBank/DDBJ databases">
        <title>Complete sequence of Clostridium cellulovorans 743B.</title>
        <authorList>
            <consortium name="US DOE Joint Genome Institute"/>
            <person name="Lucas S."/>
            <person name="Copeland A."/>
            <person name="Lapidus A."/>
            <person name="Cheng J.-F."/>
            <person name="Bruce D."/>
            <person name="Goodwin L."/>
            <person name="Pitluck S."/>
            <person name="Chertkov O."/>
            <person name="Detter J.C."/>
            <person name="Han C."/>
            <person name="Tapia R."/>
            <person name="Land M."/>
            <person name="Hauser L."/>
            <person name="Chang Y.-J."/>
            <person name="Jeffries C."/>
            <person name="Kyrpides N."/>
            <person name="Ivanova N."/>
            <person name="Mikhailova N."/>
            <person name="Hemme C.L."/>
            <person name="Woyke T."/>
        </authorList>
    </citation>
    <scope>NUCLEOTIDE SEQUENCE [LARGE SCALE GENOMIC DNA]</scope>
    <source>
        <strain evidence="3">ATCC 35296 / DSM 3052 / OCM 3 / 743B</strain>
    </source>
</reference>
<dbReference type="eggNOG" id="ENOG502Z8RF">
    <property type="taxonomic scope" value="Bacteria"/>
</dbReference>
<feature type="transmembrane region" description="Helical" evidence="1">
    <location>
        <begin position="175"/>
        <end position="193"/>
    </location>
</feature>
<feature type="transmembrane region" description="Helical" evidence="1">
    <location>
        <begin position="397"/>
        <end position="421"/>
    </location>
</feature>
<keyword evidence="3" id="KW-1185">Reference proteome</keyword>
<dbReference type="STRING" id="573061.Clocel_0578"/>
<feature type="transmembrane region" description="Helical" evidence="1">
    <location>
        <begin position="26"/>
        <end position="42"/>
    </location>
</feature>